<dbReference type="STRING" id="641025.SAMN05421507_103185"/>
<dbReference type="InterPro" id="IPR029068">
    <property type="entry name" value="Glyas_Bleomycin-R_OHBP_Dase"/>
</dbReference>
<evidence type="ECO:0000313" key="2">
    <source>
        <dbReference type="EMBL" id="SDO63096.1"/>
    </source>
</evidence>
<sequence>MDDLDAEVTRLRAAGVPFVSEVASGPGGRQVLVTGPAGSLVQVFQPAG</sequence>
<accession>A0A1H0L4Y6</accession>
<protein>
    <recommendedName>
        <fullName evidence="1">VOC domain-containing protein</fullName>
    </recommendedName>
</protein>
<evidence type="ECO:0000313" key="3">
    <source>
        <dbReference type="Proteomes" id="UP000199691"/>
    </source>
</evidence>
<proteinExistence type="predicted"/>
<evidence type="ECO:0000259" key="1">
    <source>
        <dbReference type="PROSITE" id="PS51819"/>
    </source>
</evidence>
<dbReference type="InterPro" id="IPR037523">
    <property type="entry name" value="VOC_core"/>
</dbReference>
<dbReference type="SUPFAM" id="SSF54593">
    <property type="entry name" value="Glyoxalase/Bleomycin resistance protein/Dihydroxybiphenyl dioxygenase"/>
    <property type="match status" value="1"/>
</dbReference>
<gene>
    <name evidence="2" type="ORF">SAMN05421507_103185</name>
</gene>
<reference evidence="3" key="1">
    <citation type="submission" date="2016-10" db="EMBL/GenBank/DDBJ databases">
        <authorList>
            <person name="Varghese N."/>
            <person name="Submissions S."/>
        </authorList>
    </citation>
    <scope>NUCLEOTIDE SEQUENCE [LARGE SCALE GENOMIC DNA]</scope>
    <source>
        <strain evidence="3">CGMCC 4.6609</strain>
    </source>
</reference>
<dbReference type="Pfam" id="PF00903">
    <property type="entry name" value="Glyoxalase"/>
    <property type="match status" value="1"/>
</dbReference>
<dbReference type="InterPro" id="IPR004360">
    <property type="entry name" value="Glyas_Fos-R_dOase_dom"/>
</dbReference>
<dbReference type="AlphaFoldDB" id="A0A1H0L4Y6"/>
<dbReference type="RefSeq" id="WP_425412463.1">
    <property type="nucleotide sequence ID" value="NZ_FNIX01000003.1"/>
</dbReference>
<keyword evidence="3" id="KW-1185">Reference proteome</keyword>
<dbReference type="Gene3D" id="3.10.180.10">
    <property type="entry name" value="2,3-Dihydroxybiphenyl 1,2-Dioxygenase, domain 1"/>
    <property type="match status" value="1"/>
</dbReference>
<organism evidence="2 3">
    <name type="scientific">Lentzea jiangxiensis</name>
    <dbReference type="NCBI Taxonomy" id="641025"/>
    <lineage>
        <taxon>Bacteria</taxon>
        <taxon>Bacillati</taxon>
        <taxon>Actinomycetota</taxon>
        <taxon>Actinomycetes</taxon>
        <taxon>Pseudonocardiales</taxon>
        <taxon>Pseudonocardiaceae</taxon>
        <taxon>Lentzea</taxon>
    </lineage>
</organism>
<name>A0A1H0L4Y6_9PSEU</name>
<dbReference type="EMBL" id="FNIX01000003">
    <property type="protein sequence ID" value="SDO63096.1"/>
    <property type="molecule type" value="Genomic_DNA"/>
</dbReference>
<dbReference type="Proteomes" id="UP000199691">
    <property type="component" value="Unassembled WGS sequence"/>
</dbReference>
<dbReference type="PROSITE" id="PS51819">
    <property type="entry name" value="VOC"/>
    <property type="match status" value="1"/>
</dbReference>
<feature type="domain" description="VOC" evidence="1">
    <location>
        <begin position="1"/>
        <end position="46"/>
    </location>
</feature>